<proteinExistence type="predicted"/>
<name>A0A813TT47_9BILA</name>
<dbReference type="Proteomes" id="UP000663845">
    <property type="component" value="Unassembled WGS sequence"/>
</dbReference>
<evidence type="ECO:0000313" key="2">
    <source>
        <dbReference type="EMBL" id="CAF0813607.1"/>
    </source>
</evidence>
<accession>A0A813TT47</accession>
<gene>
    <name evidence="2" type="ORF">JYZ213_LOCUS5912</name>
</gene>
<feature type="domain" description="F-box" evidence="1">
    <location>
        <begin position="1"/>
        <end position="49"/>
    </location>
</feature>
<evidence type="ECO:0000313" key="3">
    <source>
        <dbReference type="Proteomes" id="UP000663845"/>
    </source>
</evidence>
<dbReference type="EMBL" id="CAJNOG010000036">
    <property type="protein sequence ID" value="CAF0813607.1"/>
    <property type="molecule type" value="Genomic_DNA"/>
</dbReference>
<reference evidence="2" key="1">
    <citation type="submission" date="2021-02" db="EMBL/GenBank/DDBJ databases">
        <authorList>
            <person name="Nowell W R."/>
        </authorList>
    </citation>
    <scope>NUCLEOTIDE SEQUENCE</scope>
</reference>
<dbReference type="Gene3D" id="3.80.10.10">
    <property type="entry name" value="Ribonuclease Inhibitor"/>
    <property type="match status" value="2"/>
</dbReference>
<comment type="caution">
    <text evidence="2">The sequence shown here is derived from an EMBL/GenBank/DDBJ whole genome shotgun (WGS) entry which is preliminary data.</text>
</comment>
<protein>
    <recommendedName>
        <fullName evidence="1">F-box domain-containing protein</fullName>
    </recommendedName>
</protein>
<dbReference type="AlphaFoldDB" id="A0A813TT47"/>
<dbReference type="InterPro" id="IPR001810">
    <property type="entry name" value="F-box_dom"/>
</dbReference>
<sequence length="583" mass="69240">MMNLELLPNEILLDIFNYFYGIDLLHAFYDLNYRFNNLLYKQYRSYYFVFNSISKRTFDTICQGHLPFISDQVIALTLDNRENSPEQINLFLTYIPSFNLFTNVRSLTFESINSSEKLMEIIHQCHQLCNLTSLKFFSCILQGERTNQLIVDKIWALPKLTHCVFNIYGRIQDQFCIPQKASSSITYLTILTPNTIILNQLNELFQYTPCLKHFSAMIECYSNKNYIPATFLTLTQLKITIIGDYQVQQMNLFFQSFLNLRYLDINIWSILFDGHRWEYMIHNYLPNLQIFKLRMTGTLAEDRNIEEQIDELIDSFRSSFWIDEHRWFVRCFTEDGRKVYLYTLSNTFNYHEYTMSDSNLFKSTDPHDNEQRLCNSINNIYKETYFDQITSSHLRLPNIKYLKIRLPIICDQFWAIIPSLNQLKSLKIYSYVGVFQNQLQALFDLAPNLHSVTICEYQPSSSYMSIFKSKCTSLRNLYLLDSTQDCNHYFDEDECVALTRSSLSIQCKVLSISVTNRENIIYLIENMYNLHLLIVKCKDDKYFKTSPAMENNDELIQWLKDRLPSTCSIARDYDDSWVIRIWF</sequence>
<dbReference type="PROSITE" id="PS50181">
    <property type="entry name" value="FBOX"/>
    <property type="match status" value="1"/>
</dbReference>
<organism evidence="2 3">
    <name type="scientific">Adineta steineri</name>
    <dbReference type="NCBI Taxonomy" id="433720"/>
    <lineage>
        <taxon>Eukaryota</taxon>
        <taxon>Metazoa</taxon>
        <taxon>Spiralia</taxon>
        <taxon>Gnathifera</taxon>
        <taxon>Rotifera</taxon>
        <taxon>Eurotatoria</taxon>
        <taxon>Bdelloidea</taxon>
        <taxon>Adinetida</taxon>
        <taxon>Adinetidae</taxon>
        <taxon>Adineta</taxon>
    </lineage>
</organism>
<dbReference type="InterPro" id="IPR032675">
    <property type="entry name" value="LRR_dom_sf"/>
</dbReference>
<evidence type="ECO:0000259" key="1">
    <source>
        <dbReference type="PROSITE" id="PS50181"/>
    </source>
</evidence>